<dbReference type="AlphaFoldDB" id="A0A814N9B7"/>
<evidence type="ECO:0000313" key="3">
    <source>
        <dbReference type="EMBL" id="CAF3480388.1"/>
    </source>
</evidence>
<dbReference type="SUPFAM" id="SSF52047">
    <property type="entry name" value="RNI-like"/>
    <property type="match status" value="1"/>
</dbReference>
<dbReference type="Proteomes" id="UP000663891">
    <property type="component" value="Unassembled WGS sequence"/>
</dbReference>
<accession>A0A814N9B7</accession>
<feature type="domain" description="F-box" evidence="1">
    <location>
        <begin position="12"/>
        <end position="61"/>
    </location>
</feature>
<dbReference type="Proteomes" id="UP000663881">
    <property type="component" value="Unassembled WGS sequence"/>
</dbReference>
<dbReference type="SUPFAM" id="SSF81383">
    <property type="entry name" value="F-box domain"/>
    <property type="match status" value="1"/>
</dbReference>
<sequence>MSTTIHNYPFNPCCFEDLPDEILLSICSYLSQVNILDSLLNLNKRLNKTIISYRERIFLSHLSYKDFYHLMNDYLPHLSPNVHYLYINNCGMLNTGKIFEQKFDKIDRQFPLLRELVFNQIDIETLENLSWRFNTMNCLSQLNIDIADNRISPLPIQFDEFLCGKLFSVSNSFQSLILNLNQTRFSLQSINHKCLNIRHLTISVKCLNDLLIIFDNFSNIEQLNITIGCNSLSNNDTYSYEQLWWKIPSLTKFNLSIKEKELTSHDNVISSEIIMKIIKNIYQLVHVKFTLDITFQFDPQFDITKDIYKNKYFPYANGSLWEQALQRNDNRSIHFELYIEINGLPSPLSRRVTDSAMFNVDKTNDVGFNSLLATTYSSSYWLQKNITIQCFSITSQHVSIYTLPITDSSLSTTTDMIEQIITATTPPSYLYIKNLSLDSSTDYYYSSKLLITKLFTRFPHLTYLKINGQLLLPSTISTCSNHLRSLSLSNYSFSSCCELLNYLPKVISLTLPNLDDTIISKNTRMKPILSITRLKLTISSCSVINLIHLSEYFPNVKEFYLTITNKVNRHLPNSDECEELKYVLQIFKHLRFVEVILPIKQTADLVLNWIHMLNTNETICENNAASGFIIVKTWLKN</sequence>
<organism evidence="2 4">
    <name type="scientific">Adineta steineri</name>
    <dbReference type="NCBI Taxonomy" id="433720"/>
    <lineage>
        <taxon>Eukaryota</taxon>
        <taxon>Metazoa</taxon>
        <taxon>Spiralia</taxon>
        <taxon>Gnathifera</taxon>
        <taxon>Rotifera</taxon>
        <taxon>Eurotatoria</taxon>
        <taxon>Bdelloidea</taxon>
        <taxon>Adinetida</taxon>
        <taxon>Adinetidae</taxon>
        <taxon>Adineta</taxon>
    </lineage>
</organism>
<dbReference type="InterPro" id="IPR036047">
    <property type="entry name" value="F-box-like_dom_sf"/>
</dbReference>
<gene>
    <name evidence="3" type="ORF">OKA104_LOCUS278</name>
    <name evidence="2" type="ORF">VCS650_LOCUS19421</name>
</gene>
<comment type="caution">
    <text evidence="2">The sequence shown here is derived from an EMBL/GenBank/DDBJ whole genome shotgun (WGS) entry which is preliminary data.</text>
</comment>
<evidence type="ECO:0000313" key="2">
    <source>
        <dbReference type="EMBL" id="CAF1088439.1"/>
    </source>
</evidence>
<proteinExistence type="predicted"/>
<reference evidence="2" key="1">
    <citation type="submission" date="2021-02" db="EMBL/GenBank/DDBJ databases">
        <authorList>
            <person name="Nowell W R."/>
        </authorList>
    </citation>
    <scope>NUCLEOTIDE SEQUENCE</scope>
</reference>
<dbReference type="InterPro" id="IPR001810">
    <property type="entry name" value="F-box_dom"/>
</dbReference>
<dbReference type="EMBL" id="CAJOAY010000005">
    <property type="protein sequence ID" value="CAF3480388.1"/>
    <property type="molecule type" value="Genomic_DNA"/>
</dbReference>
<dbReference type="PROSITE" id="PS50181">
    <property type="entry name" value="FBOX"/>
    <property type="match status" value="1"/>
</dbReference>
<dbReference type="EMBL" id="CAJNON010000193">
    <property type="protein sequence ID" value="CAF1088439.1"/>
    <property type="molecule type" value="Genomic_DNA"/>
</dbReference>
<evidence type="ECO:0000313" key="4">
    <source>
        <dbReference type="Proteomes" id="UP000663891"/>
    </source>
</evidence>
<name>A0A814N9B7_9BILA</name>
<protein>
    <recommendedName>
        <fullName evidence="1">F-box domain-containing protein</fullName>
    </recommendedName>
</protein>
<evidence type="ECO:0000259" key="1">
    <source>
        <dbReference type="PROSITE" id="PS50181"/>
    </source>
</evidence>
<dbReference type="OrthoDB" id="9993707at2759"/>